<reference evidence="4 5" key="1">
    <citation type="submission" date="2022-08" db="EMBL/GenBank/DDBJ databases">
        <title>Algoriphagus sp. CAU 1643 isolated from mud.</title>
        <authorList>
            <person name="Kim W."/>
        </authorList>
    </citation>
    <scope>NUCLEOTIDE SEQUENCE [LARGE SCALE GENOMIC DNA]</scope>
    <source>
        <strain evidence="4 5">CAU 1643</strain>
    </source>
</reference>
<comment type="cofactor">
    <cofactor evidence="1">
        <name>pyridoxal 5'-phosphate</name>
        <dbReference type="ChEBI" id="CHEBI:597326"/>
    </cofactor>
</comment>
<evidence type="ECO:0000313" key="5">
    <source>
        <dbReference type="Proteomes" id="UP001206788"/>
    </source>
</evidence>
<dbReference type="InterPro" id="IPR015424">
    <property type="entry name" value="PyrdxlP-dep_Trfase"/>
</dbReference>
<evidence type="ECO:0000313" key="4">
    <source>
        <dbReference type="EMBL" id="MCS5490944.1"/>
    </source>
</evidence>
<dbReference type="InterPro" id="IPR015422">
    <property type="entry name" value="PyrdxlP-dep_Trfase_small"/>
</dbReference>
<proteinExistence type="predicted"/>
<evidence type="ECO:0000256" key="2">
    <source>
        <dbReference type="ARBA" id="ARBA00022679"/>
    </source>
</evidence>
<dbReference type="Proteomes" id="UP001206788">
    <property type="component" value="Unassembled WGS sequence"/>
</dbReference>
<keyword evidence="2" id="KW-0808">Transferase</keyword>
<evidence type="ECO:0000259" key="3">
    <source>
        <dbReference type="Pfam" id="PF00155"/>
    </source>
</evidence>
<organism evidence="4 5">
    <name type="scientific">Algoriphagus limi</name>
    <dbReference type="NCBI Taxonomy" id="2975273"/>
    <lineage>
        <taxon>Bacteria</taxon>
        <taxon>Pseudomonadati</taxon>
        <taxon>Bacteroidota</taxon>
        <taxon>Cytophagia</taxon>
        <taxon>Cytophagales</taxon>
        <taxon>Cyclobacteriaceae</taxon>
        <taxon>Algoriphagus</taxon>
    </lineage>
</organism>
<accession>A0ABT2G6R5</accession>
<dbReference type="InterPro" id="IPR004839">
    <property type="entry name" value="Aminotransferase_I/II_large"/>
</dbReference>
<dbReference type="InterPro" id="IPR050087">
    <property type="entry name" value="AON_synthase_class-II"/>
</dbReference>
<gene>
    <name evidence="4" type="ORF">NY014_10905</name>
</gene>
<keyword evidence="4" id="KW-0032">Aminotransferase</keyword>
<dbReference type="Gene3D" id="3.40.640.10">
    <property type="entry name" value="Type I PLP-dependent aspartate aminotransferase-like (Major domain)"/>
    <property type="match status" value="1"/>
</dbReference>
<dbReference type="Gene3D" id="3.90.1150.10">
    <property type="entry name" value="Aspartate Aminotransferase, domain 1"/>
    <property type="match status" value="1"/>
</dbReference>
<dbReference type="EMBL" id="JANWGH010000002">
    <property type="protein sequence ID" value="MCS5490944.1"/>
    <property type="molecule type" value="Genomic_DNA"/>
</dbReference>
<dbReference type="GO" id="GO:0008483">
    <property type="term" value="F:transaminase activity"/>
    <property type="evidence" value="ECO:0007669"/>
    <property type="project" value="UniProtKB-KW"/>
</dbReference>
<keyword evidence="5" id="KW-1185">Reference proteome</keyword>
<dbReference type="PANTHER" id="PTHR13693">
    <property type="entry name" value="CLASS II AMINOTRANSFERASE/8-AMINO-7-OXONONANOATE SYNTHASE"/>
    <property type="match status" value="1"/>
</dbReference>
<dbReference type="RefSeq" id="WP_259414618.1">
    <property type="nucleotide sequence ID" value="NZ_JANWGH010000002.1"/>
</dbReference>
<comment type="caution">
    <text evidence="4">The sequence shown here is derived from an EMBL/GenBank/DDBJ whole genome shotgun (WGS) entry which is preliminary data.</text>
</comment>
<evidence type="ECO:0000256" key="1">
    <source>
        <dbReference type="ARBA" id="ARBA00001933"/>
    </source>
</evidence>
<dbReference type="SUPFAM" id="SSF53383">
    <property type="entry name" value="PLP-dependent transferases"/>
    <property type="match status" value="1"/>
</dbReference>
<feature type="domain" description="Aminotransferase class I/classII large" evidence="3">
    <location>
        <begin position="54"/>
        <end position="345"/>
    </location>
</feature>
<dbReference type="InterPro" id="IPR015421">
    <property type="entry name" value="PyrdxlP-dep_Trfase_major"/>
</dbReference>
<protein>
    <submittedName>
        <fullName evidence="4">Aminotransferase class I/II-fold pyridoxal phosphate-dependent enzyme</fullName>
    </submittedName>
</protein>
<dbReference type="Pfam" id="PF00155">
    <property type="entry name" value="Aminotran_1_2"/>
    <property type="match status" value="1"/>
</dbReference>
<sequence length="352" mass="39516">MKKHYLHSGIGRMIEIEGRDYLYFSGTSYLGIAQDMDFLDILANNIFEYGSNFGQSRKNNIQLSVFDEFEEFFAKKAGASNAALFSSGYLAGIAAWKSLTDLTQEVWIAPDAHPAIIPDGYNPSNQLNFKQWKNHCLEDSERLLPQKILIIGNAVNALQVEIHDYSWVAEIAKKHEVYLLIDDSHAFGIVGNGIFGTFSKWADESIHLLVSGSLGKGLGLPAGIVLSNRQQIEKIKSTPLFAGASPGSPAHLQTFLEMQHVYEVAKEQLSQNTHYFYERTAFLSQITGFPDFPIFRYSEDGWVEEFEKSGIITSSFPYPHSTSPKVNRIVLSAFHEKEDIEYLADILENLVS</sequence>
<name>A0ABT2G6R5_9BACT</name>